<reference evidence="2 3" key="1">
    <citation type="submission" date="2023-03" db="EMBL/GenBank/DDBJ databases">
        <authorList>
            <person name="Menendez E."/>
            <person name="Kaur S."/>
            <person name="Flores-Felix J.D."/>
            <person name="diCenzo G.C."/>
            <person name="Peix A."/>
            <person name="Velazquez E."/>
        </authorList>
    </citation>
    <scope>NUCLEOTIDE SEQUENCE [LARGE SCALE GENOMIC DNA]</scope>
    <source>
        <strain evidence="2 3">CCBAU 71714</strain>
        <plasmid evidence="2 3">pSkuCCBAU71714a</plasmid>
    </source>
</reference>
<proteinExistence type="predicted"/>
<keyword evidence="3" id="KW-1185">Reference proteome</keyword>
<evidence type="ECO:0000313" key="2">
    <source>
        <dbReference type="EMBL" id="WHS96465.1"/>
    </source>
</evidence>
<keyword evidence="2" id="KW-0614">Plasmid</keyword>
<dbReference type="RefSeq" id="WP_017276739.1">
    <property type="nucleotide sequence ID" value="NZ_CP120366.1"/>
</dbReference>
<sequence>MAVDQDFIERFQKETDLLKNLQKRISEAIDRAEDRIAKMKEGKLSKEEIFGAPPKK</sequence>
<accession>A0ABY8TGT6</accession>
<keyword evidence="1" id="KW-0175">Coiled coil</keyword>
<feature type="coiled-coil region" evidence="1">
    <location>
        <begin position="11"/>
        <end position="42"/>
    </location>
</feature>
<name>A0ABY8TGT6_9HYPH</name>
<evidence type="ECO:0000313" key="3">
    <source>
        <dbReference type="Proteomes" id="UP001233264"/>
    </source>
</evidence>
<gene>
    <name evidence="2" type="ORF">PZL22_005348</name>
</gene>
<dbReference type="GeneID" id="89573722"/>
<protein>
    <submittedName>
        <fullName evidence="2">Uncharacterized protein</fullName>
    </submittedName>
</protein>
<dbReference type="EMBL" id="CP120366">
    <property type="protein sequence ID" value="WHS96465.1"/>
    <property type="molecule type" value="Genomic_DNA"/>
</dbReference>
<geneLocation type="plasmid" evidence="2 3">
    <name>pSkuCCBAU71714a</name>
</geneLocation>
<organism evidence="2 3">
    <name type="scientific">Sinorhizobium kummerowiae</name>
    <dbReference type="NCBI Taxonomy" id="158892"/>
    <lineage>
        <taxon>Bacteria</taxon>
        <taxon>Pseudomonadati</taxon>
        <taxon>Pseudomonadota</taxon>
        <taxon>Alphaproteobacteria</taxon>
        <taxon>Hyphomicrobiales</taxon>
        <taxon>Rhizobiaceae</taxon>
        <taxon>Sinorhizobium/Ensifer group</taxon>
        <taxon>Sinorhizobium</taxon>
    </lineage>
</organism>
<dbReference type="Proteomes" id="UP001233264">
    <property type="component" value="Plasmid pSkuCCBAU71714a"/>
</dbReference>
<evidence type="ECO:0000256" key="1">
    <source>
        <dbReference type="SAM" id="Coils"/>
    </source>
</evidence>